<comment type="caution">
    <text evidence="1">The sequence shown here is derived from an EMBL/GenBank/DDBJ whole genome shotgun (WGS) entry which is preliminary data.</text>
</comment>
<dbReference type="EMBL" id="CAVMJV010000003">
    <property type="protein sequence ID" value="CAK5021066.1"/>
    <property type="molecule type" value="Genomic_DNA"/>
</dbReference>
<reference evidence="1" key="1">
    <citation type="submission" date="2023-11" db="EMBL/GenBank/DDBJ databases">
        <authorList>
            <person name="Poullet M."/>
        </authorList>
    </citation>
    <scope>NUCLEOTIDE SEQUENCE</scope>
    <source>
        <strain evidence="1">E1834</strain>
    </source>
</reference>
<evidence type="ECO:0000313" key="2">
    <source>
        <dbReference type="Proteomes" id="UP001497535"/>
    </source>
</evidence>
<evidence type="ECO:0000313" key="1">
    <source>
        <dbReference type="EMBL" id="CAK5021066.1"/>
    </source>
</evidence>
<gene>
    <name evidence="1" type="ORF">MENTE1834_LOCUS4619</name>
</gene>
<sequence length="92" mass="10506">MVMDTDMDTDNTKMPADIRLYPAVSAVNIRIRIPKSVSVTRSGFSSPRYESVKVSLIQRFLYQSGYTADFHVKNDNLSTISRFRYSFSGIPF</sequence>
<organism evidence="1 2">
    <name type="scientific">Meloidogyne enterolobii</name>
    <name type="common">Root-knot nematode worm</name>
    <name type="synonym">Meloidogyne mayaguensis</name>
    <dbReference type="NCBI Taxonomy" id="390850"/>
    <lineage>
        <taxon>Eukaryota</taxon>
        <taxon>Metazoa</taxon>
        <taxon>Ecdysozoa</taxon>
        <taxon>Nematoda</taxon>
        <taxon>Chromadorea</taxon>
        <taxon>Rhabditida</taxon>
        <taxon>Tylenchina</taxon>
        <taxon>Tylenchomorpha</taxon>
        <taxon>Tylenchoidea</taxon>
        <taxon>Meloidogynidae</taxon>
        <taxon>Meloidogyninae</taxon>
        <taxon>Meloidogyne</taxon>
    </lineage>
</organism>
<name>A0ACB0XWJ9_MELEN</name>
<proteinExistence type="predicted"/>
<protein>
    <submittedName>
        <fullName evidence="1">Uncharacterized protein</fullName>
    </submittedName>
</protein>
<keyword evidence="2" id="KW-1185">Reference proteome</keyword>
<dbReference type="Proteomes" id="UP001497535">
    <property type="component" value="Unassembled WGS sequence"/>
</dbReference>
<accession>A0ACB0XWJ9</accession>